<feature type="transmembrane region" description="Helical" evidence="14">
    <location>
        <begin position="291"/>
        <end position="311"/>
    </location>
</feature>
<evidence type="ECO:0000256" key="10">
    <source>
        <dbReference type="ARBA" id="ARBA00023136"/>
    </source>
</evidence>
<dbReference type="NCBIfam" id="TIGR00439">
    <property type="entry name" value="FtsX_Gneg"/>
    <property type="match status" value="1"/>
</dbReference>
<keyword evidence="7 12" id="KW-0132">Cell division</keyword>
<dbReference type="Pfam" id="PF18075">
    <property type="entry name" value="FtsX_ECD"/>
    <property type="match status" value="1"/>
</dbReference>
<evidence type="ECO:0000256" key="11">
    <source>
        <dbReference type="ARBA" id="ARBA00023306"/>
    </source>
</evidence>
<evidence type="ECO:0000256" key="13">
    <source>
        <dbReference type="SAM" id="MobiDB-lite"/>
    </source>
</evidence>
<keyword evidence="6 12" id="KW-0997">Cell inner membrane</keyword>
<comment type="subunit">
    <text evidence="3">Forms a membrane-associated complex with FtsE.</text>
</comment>
<gene>
    <name evidence="17" type="primary">ftsX</name>
    <name evidence="17" type="ORF">KB893_007760</name>
</gene>
<keyword evidence="5 12" id="KW-1003">Cell membrane</keyword>
<evidence type="ECO:0000256" key="6">
    <source>
        <dbReference type="ARBA" id="ARBA00022519"/>
    </source>
</evidence>
<evidence type="ECO:0000256" key="4">
    <source>
        <dbReference type="ARBA" id="ARBA00021907"/>
    </source>
</evidence>
<dbReference type="InterPro" id="IPR003838">
    <property type="entry name" value="ABC3_permease_C"/>
</dbReference>
<name>A0AAP2CBQ6_9GAMM</name>
<feature type="transmembrane region" description="Helical" evidence="14">
    <location>
        <begin position="245"/>
        <end position="271"/>
    </location>
</feature>
<feature type="region of interest" description="Disordered" evidence="13">
    <location>
        <begin position="1"/>
        <end position="20"/>
    </location>
</feature>
<dbReference type="GO" id="GO:0051301">
    <property type="term" value="P:cell division"/>
    <property type="evidence" value="ECO:0007669"/>
    <property type="project" value="UniProtKB-KW"/>
</dbReference>
<dbReference type="InterPro" id="IPR004513">
    <property type="entry name" value="FtsX"/>
</dbReference>
<evidence type="ECO:0000256" key="8">
    <source>
        <dbReference type="ARBA" id="ARBA00022692"/>
    </source>
</evidence>
<comment type="similarity">
    <text evidence="2 12">Belongs to the ABC-4 integral membrane protein family. FtsX subfamily.</text>
</comment>
<evidence type="ECO:0000256" key="5">
    <source>
        <dbReference type="ARBA" id="ARBA00022475"/>
    </source>
</evidence>
<feature type="domain" description="ABC3 transporter permease C-terminal" evidence="15">
    <location>
        <begin position="200"/>
        <end position="315"/>
    </location>
</feature>
<dbReference type="GO" id="GO:0005886">
    <property type="term" value="C:plasma membrane"/>
    <property type="evidence" value="ECO:0007669"/>
    <property type="project" value="UniProtKB-SubCell"/>
</dbReference>
<evidence type="ECO:0000313" key="18">
    <source>
        <dbReference type="Proteomes" id="UP000675747"/>
    </source>
</evidence>
<protein>
    <recommendedName>
        <fullName evidence="4 12">Cell division protein FtsX</fullName>
    </recommendedName>
</protein>
<evidence type="ECO:0000259" key="16">
    <source>
        <dbReference type="Pfam" id="PF18075"/>
    </source>
</evidence>
<evidence type="ECO:0000313" key="17">
    <source>
        <dbReference type="EMBL" id="MBS7457030.1"/>
    </source>
</evidence>
<keyword evidence="8 14" id="KW-0812">Transmembrane</keyword>
<feature type="transmembrane region" description="Helical" evidence="14">
    <location>
        <begin position="47"/>
        <end position="70"/>
    </location>
</feature>
<comment type="caution">
    <text evidence="17">The sequence shown here is derived from an EMBL/GenBank/DDBJ whole genome shotgun (WGS) entry which is preliminary data.</text>
</comment>
<comment type="subcellular location">
    <subcellularLocation>
        <location evidence="1">Cell inner membrane</location>
        <topology evidence="1">Multi-pass membrane protein</topology>
    </subcellularLocation>
</comment>
<keyword evidence="9 14" id="KW-1133">Transmembrane helix</keyword>
<evidence type="ECO:0000256" key="14">
    <source>
        <dbReference type="SAM" id="Phobius"/>
    </source>
</evidence>
<evidence type="ECO:0000256" key="9">
    <source>
        <dbReference type="ARBA" id="ARBA00022989"/>
    </source>
</evidence>
<dbReference type="PANTHER" id="PTHR47755">
    <property type="entry name" value="CELL DIVISION PROTEIN FTSX"/>
    <property type="match status" value="1"/>
</dbReference>
<dbReference type="InterPro" id="IPR047590">
    <property type="entry name" value="FtsX_proteobact-type"/>
</dbReference>
<keyword evidence="10 12" id="KW-0472">Membrane</keyword>
<dbReference type="GO" id="GO:0032153">
    <property type="term" value="C:cell division site"/>
    <property type="evidence" value="ECO:0007669"/>
    <property type="project" value="TreeGrafter"/>
</dbReference>
<dbReference type="PIRSF" id="PIRSF003097">
    <property type="entry name" value="FtsX"/>
    <property type="match status" value="1"/>
</dbReference>
<dbReference type="RefSeq" id="WP_213173610.1">
    <property type="nucleotide sequence ID" value="NZ_JAGQFT020000004.1"/>
</dbReference>
<accession>A0AAP2CBQ6</accession>
<evidence type="ECO:0000256" key="7">
    <source>
        <dbReference type="ARBA" id="ARBA00022618"/>
    </source>
</evidence>
<evidence type="ECO:0000259" key="15">
    <source>
        <dbReference type="Pfam" id="PF02687"/>
    </source>
</evidence>
<dbReference type="Proteomes" id="UP000675747">
    <property type="component" value="Unassembled WGS sequence"/>
</dbReference>
<dbReference type="InterPro" id="IPR040690">
    <property type="entry name" value="FtsX_ECD"/>
</dbReference>
<comment type="function">
    <text evidence="12">Part of the ABC transporter FtsEX involved in cellular division.</text>
</comment>
<keyword evidence="18" id="KW-1185">Reference proteome</keyword>
<feature type="domain" description="FtsX extracellular" evidence="16">
    <location>
        <begin position="85"/>
        <end position="172"/>
    </location>
</feature>
<reference evidence="17 18" key="1">
    <citation type="journal article" date="2021" name="Microbiol. Resour. Announc.">
        <title>Draft Genome Sequence of Coralloluteibacterium stylophorae LMG 29479T.</title>
        <authorList>
            <person name="Karlyshev A.V."/>
            <person name="Kudryashova E.B."/>
            <person name="Ariskina E.V."/>
            <person name="Conroy A.P."/>
            <person name="Abidueva E.Y."/>
        </authorList>
    </citation>
    <scope>NUCLEOTIDE SEQUENCE [LARGE SCALE GENOMIC DNA]</scope>
    <source>
        <strain evidence="17 18">LMG 29479</strain>
    </source>
</reference>
<proteinExistence type="inferred from homology"/>
<dbReference type="AlphaFoldDB" id="A0AAP2CBQ6"/>
<dbReference type="PANTHER" id="PTHR47755:SF1">
    <property type="entry name" value="CELL DIVISION PROTEIN FTSX"/>
    <property type="match status" value="1"/>
</dbReference>
<dbReference type="EMBL" id="JAGQFT020000004">
    <property type="protein sequence ID" value="MBS7457030.1"/>
    <property type="molecule type" value="Genomic_DNA"/>
</dbReference>
<keyword evidence="11 12" id="KW-0131">Cell cycle</keyword>
<sequence>MPEPRKKPGGARQKDPRANAGERLRAWREQHVFGLVSSLGRIAQRPWATLLTVGVMAVALALPLGLWLSLKNVERFSGHLRDAREIGVFLHPEVPLDRARALAGEIAQRADVDEVLVTTPEDGLAQFRQMDELATALDALDGNPLPAVLTVVPVADATDGGAAVAAAMQVLPEAEIVQHDAVWRERLDRWLAFGERVVIVVGLLLGLGTLLVVGNTVRLDIAARAEEIGVLQLLGATDRFVRRPFLYLGAWYGLGAGLLTLAILAGAGLALRPTLAALATSYGSAFALEGPGAAGAATVLVVAVALGWVGARLASGHHLRLHRPVEL</sequence>
<evidence type="ECO:0000256" key="3">
    <source>
        <dbReference type="ARBA" id="ARBA00011160"/>
    </source>
</evidence>
<evidence type="ECO:0000256" key="1">
    <source>
        <dbReference type="ARBA" id="ARBA00004429"/>
    </source>
</evidence>
<dbReference type="Pfam" id="PF02687">
    <property type="entry name" value="FtsX"/>
    <property type="match status" value="1"/>
</dbReference>
<dbReference type="Gene3D" id="3.30.70.3040">
    <property type="match status" value="1"/>
</dbReference>
<organism evidence="17 18">
    <name type="scientific">Coralloluteibacterium stylophorae</name>
    <dbReference type="NCBI Taxonomy" id="1776034"/>
    <lineage>
        <taxon>Bacteria</taxon>
        <taxon>Pseudomonadati</taxon>
        <taxon>Pseudomonadota</taxon>
        <taxon>Gammaproteobacteria</taxon>
        <taxon>Lysobacterales</taxon>
        <taxon>Lysobacteraceae</taxon>
        <taxon>Coralloluteibacterium</taxon>
    </lineage>
</organism>
<evidence type="ECO:0000256" key="2">
    <source>
        <dbReference type="ARBA" id="ARBA00007379"/>
    </source>
</evidence>
<evidence type="ECO:0000256" key="12">
    <source>
        <dbReference type="PIRNR" id="PIRNR003097"/>
    </source>
</evidence>
<feature type="transmembrane region" description="Helical" evidence="14">
    <location>
        <begin position="197"/>
        <end position="217"/>
    </location>
</feature>